<dbReference type="Proteomes" id="UP001145742">
    <property type="component" value="Unassembled WGS sequence"/>
</dbReference>
<keyword evidence="5" id="KW-0812">Transmembrane</keyword>
<evidence type="ECO:0000256" key="4">
    <source>
        <dbReference type="ARBA" id="ARBA00023098"/>
    </source>
</evidence>
<evidence type="ECO:0000259" key="6">
    <source>
        <dbReference type="PROSITE" id="PS51934"/>
    </source>
</evidence>
<dbReference type="EMBL" id="WHWB01034404">
    <property type="protein sequence ID" value="KAJ7410500.1"/>
    <property type="molecule type" value="Genomic_DNA"/>
</dbReference>
<keyword evidence="2" id="KW-0808">Transferase</keyword>
<keyword evidence="3" id="KW-0378">Hydrolase</keyword>
<feature type="domain" description="LRAT" evidence="6">
    <location>
        <begin position="13"/>
        <end position="129"/>
    </location>
</feature>
<comment type="caution">
    <text evidence="7">The sequence shown here is derived from an EMBL/GenBank/DDBJ whole genome shotgun (WGS) entry which is preliminary data.</text>
</comment>
<gene>
    <name evidence="7" type="primary">HRASLS</name>
    <name evidence="7" type="ORF">WISP_108001</name>
</gene>
<dbReference type="PANTHER" id="PTHR13943:SF37">
    <property type="entry name" value="PHOSPHOLIPASE A AND ACYLTRANSFERASE 1"/>
    <property type="match status" value="1"/>
</dbReference>
<dbReference type="InterPro" id="IPR051496">
    <property type="entry name" value="H-rev107_PLA/AT"/>
</dbReference>
<reference evidence="7" key="1">
    <citation type="submission" date="2019-10" db="EMBL/GenBank/DDBJ databases">
        <authorList>
            <person name="Soares A.E.R."/>
            <person name="Aleixo A."/>
            <person name="Schneider P."/>
            <person name="Miyaki C.Y."/>
            <person name="Schneider M.P."/>
            <person name="Mello C."/>
            <person name="Vasconcelos A.T.R."/>
        </authorList>
    </citation>
    <scope>NUCLEOTIDE SEQUENCE</scope>
    <source>
        <tissue evidence="7">Muscle</tissue>
    </source>
</reference>
<accession>A0ABQ9CWC1</accession>
<evidence type="ECO:0000313" key="8">
    <source>
        <dbReference type="Proteomes" id="UP001145742"/>
    </source>
</evidence>
<keyword evidence="4" id="KW-0443">Lipid metabolism</keyword>
<sequence>MAYGNCYPKPGDLIEIKRQFYQHWALYLGDGYVINVTPVDEGAPSLSVSVVSIFTRKAKIKKQLLKEVVGNDEWKVNNKYDRSRTPLPVAEIIRRAERYIDREVSYDVLGNNCEHFVTMLRYGEEVSDQAKIAIGSMVALGAVAVASTVLVRLIRGASREKDD</sequence>
<dbReference type="InterPro" id="IPR007053">
    <property type="entry name" value="LRAT_dom"/>
</dbReference>
<comment type="similarity">
    <text evidence="1">Belongs to the H-rev107 family.</text>
</comment>
<feature type="transmembrane region" description="Helical" evidence="5">
    <location>
        <begin position="132"/>
        <end position="154"/>
    </location>
</feature>
<proteinExistence type="inferred from homology"/>
<dbReference type="PANTHER" id="PTHR13943">
    <property type="entry name" value="HRAS-LIKE SUPPRESSOR - RELATED"/>
    <property type="match status" value="1"/>
</dbReference>
<keyword evidence="5" id="KW-1133">Transmembrane helix</keyword>
<protein>
    <submittedName>
        <fullName evidence="7">Phospholipid-metabolizing enzyme A-C1</fullName>
    </submittedName>
</protein>
<evidence type="ECO:0000256" key="1">
    <source>
        <dbReference type="ARBA" id="ARBA00007824"/>
    </source>
</evidence>
<dbReference type="Gene3D" id="3.90.1720.10">
    <property type="entry name" value="endopeptidase domain like (from Nostoc punctiforme)"/>
    <property type="match status" value="1"/>
</dbReference>
<evidence type="ECO:0000256" key="3">
    <source>
        <dbReference type="ARBA" id="ARBA00022801"/>
    </source>
</evidence>
<evidence type="ECO:0000256" key="5">
    <source>
        <dbReference type="SAM" id="Phobius"/>
    </source>
</evidence>
<organism evidence="7 8">
    <name type="scientific">Willisornis vidua</name>
    <name type="common">Xingu scale-backed antbird</name>
    <dbReference type="NCBI Taxonomy" id="1566151"/>
    <lineage>
        <taxon>Eukaryota</taxon>
        <taxon>Metazoa</taxon>
        <taxon>Chordata</taxon>
        <taxon>Craniata</taxon>
        <taxon>Vertebrata</taxon>
        <taxon>Euteleostomi</taxon>
        <taxon>Archelosauria</taxon>
        <taxon>Archosauria</taxon>
        <taxon>Dinosauria</taxon>
        <taxon>Saurischia</taxon>
        <taxon>Theropoda</taxon>
        <taxon>Coelurosauria</taxon>
        <taxon>Aves</taxon>
        <taxon>Neognathae</taxon>
        <taxon>Neoaves</taxon>
        <taxon>Telluraves</taxon>
        <taxon>Australaves</taxon>
        <taxon>Passeriformes</taxon>
        <taxon>Thamnophilidae</taxon>
        <taxon>Willisornis</taxon>
    </lineage>
</organism>
<name>A0ABQ9CWC1_9PASS</name>
<keyword evidence="5" id="KW-0472">Membrane</keyword>
<keyword evidence="8" id="KW-1185">Reference proteome</keyword>
<evidence type="ECO:0000313" key="7">
    <source>
        <dbReference type="EMBL" id="KAJ7410500.1"/>
    </source>
</evidence>
<dbReference type="PROSITE" id="PS51934">
    <property type="entry name" value="LRAT"/>
    <property type="match status" value="1"/>
</dbReference>
<evidence type="ECO:0000256" key="2">
    <source>
        <dbReference type="ARBA" id="ARBA00022679"/>
    </source>
</evidence>
<dbReference type="Pfam" id="PF04970">
    <property type="entry name" value="LRAT"/>
    <property type="match status" value="1"/>
</dbReference>